<dbReference type="PROSITE" id="PS51186">
    <property type="entry name" value="GNAT"/>
    <property type="match status" value="1"/>
</dbReference>
<name>A0ABP6ZR67_9ACTN</name>
<reference evidence="6" key="1">
    <citation type="journal article" date="2019" name="Int. J. Syst. Evol. Microbiol.">
        <title>The Global Catalogue of Microorganisms (GCM) 10K type strain sequencing project: providing services to taxonomists for standard genome sequencing and annotation.</title>
        <authorList>
            <consortium name="The Broad Institute Genomics Platform"/>
            <consortium name="The Broad Institute Genome Sequencing Center for Infectious Disease"/>
            <person name="Wu L."/>
            <person name="Ma J."/>
        </authorList>
    </citation>
    <scope>NUCLEOTIDE SEQUENCE [LARGE SCALE GENOMIC DNA]</scope>
    <source>
        <strain evidence="6">JCM 16902</strain>
    </source>
</reference>
<feature type="domain" description="N-acetyltransferase" evidence="4">
    <location>
        <begin position="8"/>
        <end position="174"/>
    </location>
</feature>
<dbReference type="Proteomes" id="UP001501074">
    <property type="component" value="Unassembled WGS sequence"/>
</dbReference>
<evidence type="ECO:0000259" key="4">
    <source>
        <dbReference type="PROSITE" id="PS51186"/>
    </source>
</evidence>
<dbReference type="InterPro" id="IPR051531">
    <property type="entry name" value="N-acetyltransferase"/>
</dbReference>
<dbReference type="InterPro" id="IPR000182">
    <property type="entry name" value="GNAT_dom"/>
</dbReference>
<dbReference type="PANTHER" id="PTHR43792">
    <property type="entry name" value="GNAT FAMILY, PUTATIVE (AFU_ORTHOLOGUE AFUA_3G00765)-RELATED-RELATED"/>
    <property type="match status" value="1"/>
</dbReference>
<evidence type="ECO:0000256" key="2">
    <source>
        <dbReference type="ARBA" id="ARBA00023315"/>
    </source>
</evidence>
<comment type="caution">
    <text evidence="5">The sequence shown here is derived from an EMBL/GenBank/DDBJ whole genome shotgun (WGS) entry which is preliminary data.</text>
</comment>
<evidence type="ECO:0000313" key="6">
    <source>
        <dbReference type="Proteomes" id="UP001501074"/>
    </source>
</evidence>
<dbReference type="SUPFAM" id="SSF55729">
    <property type="entry name" value="Acyl-CoA N-acyltransferases (Nat)"/>
    <property type="match status" value="1"/>
</dbReference>
<dbReference type="InterPro" id="IPR016181">
    <property type="entry name" value="Acyl_CoA_acyltransferase"/>
</dbReference>
<dbReference type="Gene3D" id="3.40.630.30">
    <property type="match status" value="1"/>
</dbReference>
<dbReference type="EMBL" id="BAAAZO010000005">
    <property type="protein sequence ID" value="GAA3614009.1"/>
    <property type="molecule type" value="Genomic_DNA"/>
</dbReference>
<sequence length="175" mass="19086">MGEDKTDIRLVDLSDAEALAAHLARDRAAFARWEPAQPDEYYTVAGQSARIERLLDQHGQGRSWPGVVVADGVVIGQVTAGTIIAGPFRKASLGYWIGSPHQNRGHARRASTLLLERMAGDLGLHRAEASTQLENLPSQRVLKAVGFSPYGIAHDHIFVNGAWRDGLLWELTLGD</sequence>
<keyword evidence="1" id="KW-0808">Transferase</keyword>
<dbReference type="RefSeq" id="WP_231487655.1">
    <property type="nucleotide sequence ID" value="NZ_BAAAZO010000005.1"/>
</dbReference>
<dbReference type="PANTHER" id="PTHR43792:SF8">
    <property type="entry name" value="[RIBOSOMAL PROTEIN US5]-ALANINE N-ACETYLTRANSFERASE"/>
    <property type="match status" value="1"/>
</dbReference>
<comment type="similarity">
    <text evidence="3">Belongs to the acetyltransferase family. RimJ subfamily.</text>
</comment>
<evidence type="ECO:0000256" key="1">
    <source>
        <dbReference type="ARBA" id="ARBA00022679"/>
    </source>
</evidence>
<organism evidence="5 6">
    <name type="scientific">Kineosporia mesophila</name>
    <dbReference type="NCBI Taxonomy" id="566012"/>
    <lineage>
        <taxon>Bacteria</taxon>
        <taxon>Bacillati</taxon>
        <taxon>Actinomycetota</taxon>
        <taxon>Actinomycetes</taxon>
        <taxon>Kineosporiales</taxon>
        <taxon>Kineosporiaceae</taxon>
        <taxon>Kineosporia</taxon>
    </lineage>
</organism>
<accession>A0ABP6ZR67</accession>
<gene>
    <name evidence="5" type="ORF">GCM10022223_32790</name>
</gene>
<evidence type="ECO:0000313" key="5">
    <source>
        <dbReference type="EMBL" id="GAA3614009.1"/>
    </source>
</evidence>
<proteinExistence type="inferred from homology"/>
<keyword evidence="2" id="KW-0012">Acyltransferase</keyword>
<protein>
    <submittedName>
        <fullName evidence="5">GNAT family protein</fullName>
    </submittedName>
</protein>
<dbReference type="Pfam" id="PF13302">
    <property type="entry name" value="Acetyltransf_3"/>
    <property type="match status" value="1"/>
</dbReference>
<keyword evidence="6" id="KW-1185">Reference proteome</keyword>
<evidence type="ECO:0000256" key="3">
    <source>
        <dbReference type="ARBA" id="ARBA00038502"/>
    </source>
</evidence>